<name>A0A2K1L9C2_PHYPA</name>
<evidence type="ECO:0000259" key="7">
    <source>
        <dbReference type="Pfam" id="PF04815"/>
    </source>
</evidence>
<sequence>MGREGEWPGQQYQQRPPQPAGYAPQSMQSYPGAAGGPYAQGMAQMQPGMRGPPPAGPPSSLYGNTAAPFRPPGPPPGSAPPGVRPQWGALPSGVTPRPSPGSGPPGQPPNGGAPGQIALANRTYGDPSPSPTGSPVTMRPQTPPFTNPPSNSGRPKMGPPPGPFGGPGGFTPGGPPAAVNRPAFSAPQSTPPAYQPARPSSAVASSGPPMGPPSLPYQQQSSSQVPLSSAPAGPPSFSYQQAPANGPPQAPPTRLGGSTSQFPGQGPSPAMGQSEALYRPMHSVQGAPGATTLAQQFQRMSMGQPGQQPPGPPGPPSFSAPSQPVAGASYSTPSTWQTPARRVYPEAYGGQPQSGSMPPVAGGPQQLHGGQPYIPGSMAPSMQTMSQPGSPAGGQPGSASRIDPNQIPRPQSTASPLPFDTRVNGMANLPPSATTHFVVRDTGNCSPRFMRCTLNQIPCSGDLLANSGMPLAVMVQPLALQDPAEEAIQVVDFGESGPVRCSAPQCKAYINPFMRFIDQGRRFTCNLCGYTSETPRDYLCNLGPDGRRRDADMRPELSRGTVEFVAPKEYMVRPPMPQVFFFLVDVSVNAVSTGAVASACSAINRVLADLGDDTRTLVGIATFDSTVHFYNLNTSLQSPSMLVVPDIQDVYTPRQTDLLVPLAEGRDHLEQLLETIPSMFQNNRIPDAALGAAVKGAYLAMKATGGKLVVFQTVLPSVGFGALTAREAEGKVSEKEAQKLLQPSDKVLKTMALELAEFQVCVDLFLATQNFVDIASLAVLPRSTGGQIYRYHEFKADVDSAKLYNDLRWNLTRPQGLEGVMRVRCSNGLQVQDYHGNFCKRNPTDVDLPAIDCDKTIMVTFKHDDKFQDNADCCFQSALLYTTTSGQRRIRLNTLSLSCTAALASLFRGADLDAQFTNFLKQAAQDVLTTPVAQERDRMSSQCVHILHTYRKFCATASSSGQLILPEGLKLLPLYTMALTKSMGLRADARIDDRSYWITRTASLSASLAIPLVYPRLFAVHNLPSKEDLEGCILPPTLSLSSENVEQDGIYLLENGEDAFLFVNSQASGEVLYQIFRTELWDELVVGQFSLQEYNNELSRRLNEVVNELRRQRCSYLRLQLLKRGDPRELLFQNYLVEDKTALGLSYVEYLVQTHRQIQNRMT</sequence>
<dbReference type="Pfam" id="PF04815">
    <property type="entry name" value="Sec23_helical"/>
    <property type="match status" value="1"/>
</dbReference>
<reference evidence="9 11" key="2">
    <citation type="journal article" date="2018" name="Plant J.">
        <title>The Physcomitrella patens chromosome-scale assembly reveals moss genome structure and evolution.</title>
        <authorList>
            <person name="Lang D."/>
            <person name="Ullrich K.K."/>
            <person name="Murat F."/>
            <person name="Fuchs J."/>
            <person name="Jenkins J."/>
            <person name="Haas F.B."/>
            <person name="Piednoel M."/>
            <person name="Gundlach H."/>
            <person name="Van Bel M."/>
            <person name="Meyberg R."/>
            <person name="Vives C."/>
            <person name="Morata J."/>
            <person name="Symeonidi A."/>
            <person name="Hiss M."/>
            <person name="Muchero W."/>
            <person name="Kamisugi Y."/>
            <person name="Saleh O."/>
            <person name="Blanc G."/>
            <person name="Decker E.L."/>
            <person name="van Gessel N."/>
            <person name="Grimwood J."/>
            <person name="Hayes R.D."/>
            <person name="Graham S.W."/>
            <person name="Gunter L.E."/>
            <person name="McDaniel S.F."/>
            <person name="Hoernstein S.N.W."/>
            <person name="Larsson A."/>
            <person name="Li F.W."/>
            <person name="Perroud P.F."/>
            <person name="Phillips J."/>
            <person name="Ranjan P."/>
            <person name="Rokshar D.S."/>
            <person name="Rothfels C.J."/>
            <person name="Schneider L."/>
            <person name="Shu S."/>
            <person name="Stevenson D.W."/>
            <person name="Thummler F."/>
            <person name="Tillich M."/>
            <person name="Villarreal Aguilar J.C."/>
            <person name="Widiez T."/>
            <person name="Wong G.K."/>
            <person name="Wymore A."/>
            <person name="Zhang Y."/>
            <person name="Zimmer A.D."/>
            <person name="Quatrano R.S."/>
            <person name="Mayer K.F.X."/>
            <person name="Goodstein D."/>
            <person name="Casacuberta J.M."/>
            <person name="Vandepoele K."/>
            <person name="Reski R."/>
            <person name="Cuming A.C."/>
            <person name="Tuskan G.A."/>
            <person name="Maumus F."/>
            <person name="Salse J."/>
            <person name="Schmutz J."/>
            <person name="Rensing S.A."/>
        </authorList>
    </citation>
    <scope>NUCLEOTIDE SEQUENCE [LARGE SCALE GENOMIC DNA]</scope>
    <source>
        <strain evidence="10 11">cv. Gransden 2004</strain>
    </source>
</reference>
<feature type="compositionally biased region" description="Pro residues" evidence="4">
    <location>
        <begin position="97"/>
        <end position="108"/>
    </location>
</feature>
<dbReference type="GO" id="GO:0030127">
    <property type="term" value="C:COPII vesicle coat"/>
    <property type="evidence" value="ECO:0000318"/>
    <property type="project" value="GO_Central"/>
</dbReference>
<dbReference type="Gramene" id="Pp3c1_22750V3.5">
    <property type="protein sequence ID" value="Pp3c1_22750V3.5"/>
    <property type="gene ID" value="Pp3c1_22750"/>
</dbReference>
<evidence type="ECO:0000256" key="1">
    <source>
        <dbReference type="ARBA" id="ARBA00008334"/>
    </source>
</evidence>
<proteinExistence type="inferred from homology"/>
<dbReference type="SUPFAM" id="SSF82919">
    <property type="entry name" value="Zn-finger domain of Sec23/24"/>
    <property type="match status" value="1"/>
</dbReference>
<dbReference type="Pfam" id="PF04810">
    <property type="entry name" value="zf-Sec23_Sec24"/>
    <property type="match status" value="1"/>
</dbReference>
<feature type="compositionally biased region" description="Low complexity" evidence="4">
    <location>
        <begin position="84"/>
        <end position="96"/>
    </location>
</feature>
<dbReference type="InterPro" id="IPR036180">
    <property type="entry name" value="Gelsolin-like_dom_sf"/>
</dbReference>
<evidence type="ECO:0000313" key="11">
    <source>
        <dbReference type="Proteomes" id="UP000006727"/>
    </source>
</evidence>
<dbReference type="Pfam" id="PF08033">
    <property type="entry name" value="Sec23_BS"/>
    <property type="match status" value="1"/>
</dbReference>
<comment type="similarity">
    <text evidence="1">Belongs to the SEC23/SEC24 family. SEC24 subfamily.</text>
</comment>
<dbReference type="OMA" id="RLCKHGD"/>
<dbReference type="EnsemblPlants" id="Pp3c1_22750V3.1">
    <property type="protein sequence ID" value="Pp3c1_22750V3.1"/>
    <property type="gene ID" value="Pp3c1_22750"/>
</dbReference>
<dbReference type="GO" id="GO:0008270">
    <property type="term" value="F:zinc ion binding"/>
    <property type="evidence" value="ECO:0000318"/>
    <property type="project" value="GO_Central"/>
</dbReference>
<dbReference type="GO" id="GO:0090110">
    <property type="term" value="P:COPII-coated vesicle cargo loading"/>
    <property type="evidence" value="ECO:0000318"/>
    <property type="project" value="GO_Central"/>
</dbReference>
<keyword evidence="2" id="KW-0813">Transport</keyword>
<dbReference type="KEGG" id="ppp:112289074"/>
<dbReference type="GO" id="GO:0070971">
    <property type="term" value="C:endoplasmic reticulum exit site"/>
    <property type="evidence" value="ECO:0000318"/>
    <property type="project" value="GO_Central"/>
</dbReference>
<dbReference type="GO" id="GO:0000149">
    <property type="term" value="F:SNARE binding"/>
    <property type="evidence" value="ECO:0000318"/>
    <property type="project" value="GO_Central"/>
</dbReference>
<dbReference type="RefSeq" id="XP_024389798.1">
    <property type="nucleotide sequence ID" value="XM_024534030.2"/>
</dbReference>
<dbReference type="PANTHER" id="PTHR13803">
    <property type="entry name" value="SEC24-RELATED PROTEIN"/>
    <property type="match status" value="1"/>
</dbReference>
<reference evidence="10" key="3">
    <citation type="submission" date="2020-12" db="UniProtKB">
        <authorList>
            <consortium name="EnsemblPlants"/>
        </authorList>
    </citation>
    <scope>IDENTIFICATION</scope>
</reference>
<dbReference type="Gene3D" id="3.40.50.410">
    <property type="entry name" value="von Willebrand factor, type A domain"/>
    <property type="match status" value="1"/>
</dbReference>
<dbReference type="AlphaFoldDB" id="A0A2K1L9C2"/>
<feature type="domain" description="Sec23/Sec24 helical" evidence="7">
    <location>
        <begin position="911"/>
        <end position="1009"/>
    </location>
</feature>
<dbReference type="FunCoup" id="A0A2K1L9C2">
    <property type="interactions" value="5047"/>
</dbReference>
<reference evidence="9 11" key="1">
    <citation type="journal article" date="2008" name="Science">
        <title>The Physcomitrella genome reveals evolutionary insights into the conquest of land by plants.</title>
        <authorList>
            <person name="Rensing S."/>
            <person name="Lang D."/>
            <person name="Zimmer A."/>
            <person name="Terry A."/>
            <person name="Salamov A."/>
            <person name="Shapiro H."/>
            <person name="Nishiyama T."/>
            <person name="Perroud P.-F."/>
            <person name="Lindquist E."/>
            <person name="Kamisugi Y."/>
            <person name="Tanahashi T."/>
            <person name="Sakakibara K."/>
            <person name="Fujita T."/>
            <person name="Oishi K."/>
            <person name="Shin-I T."/>
            <person name="Kuroki Y."/>
            <person name="Toyoda A."/>
            <person name="Suzuki Y."/>
            <person name="Hashimoto A."/>
            <person name="Yamaguchi K."/>
            <person name="Sugano A."/>
            <person name="Kohara Y."/>
            <person name="Fujiyama A."/>
            <person name="Anterola A."/>
            <person name="Aoki S."/>
            <person name="Ashton N."/>
            <person name="Barbazuk W.B."/>
            <person name="Barker E."/>
            <person name="Bennetzen J."/>
            <person name="Bezanilla M."/>
            <person name="Blankenship R."/>
            <person name="Cho S.H."/>
            <person name="Dutcher S."/>
            <person name="Estelle M."/>
            <person name="Fawcett J.A."/>
            <person name="Gundlach H."/>
            <person name="Hanada K."/>
            <person name="Heyl A."/>
            <person name="Hicks K.A."/>
            <person name="Hugh J."/>
            <person name="Lohr M."/>
            <person name="Mayer K."/>
            <person name="Melkozernov A."/>
            <person name="Murata T."/>
            <person name="Nelson D."/>
            <person name="Pils B."/>
            <person name="Prigge M."/>
            <person name="Reiss B."/>
            <person name="Renner T."/>
            <person name="Rombauts S."/>
            <person name="Rushton P."/>
            <person name="Sanderfoot A."/>
            <person name="Schween G."/>
            <person name="Shiu S.-H."/>
            <person name="Stueber K."/>
            <person name="Theodoulou F.L."/>
            <person name="Tu H."/>
            <person name="Van de Peer Y."/>
            <person name="Verrier P.J."/>
            <person name="Waters E."/>
            <person name="Wood A."/>
            <person name="Yang L."/>
            <person name="Cove D."/>
            <person name="Cuming A."/>
            <person name="Hasebe M."/>
            <person name="Lucas S."/>
            <person name="Mishler D.B."/>
            <person name="Reski R."/>
            <person name="Grigoriev I."/>
            <person name="Quatrano R.S."/>
            <person name="Boore J.L."/>
        </authorList>
    </citation>
    <scope>NUCLEOTIDE SEQUENCE [LARGE SCALE GENOMIC DNA]</scope>
    <source>
        <strain evidence="10 11">cv. Gransden 2004</strain>
    </source>
</reference>
<dbReference type="EnsemblPlants" id="Pp3c1_22750V3.2">
    <property type="protein sequence ID" value="Pp3c1_22750V3.2"/>
    <property type="gene ID" value="Pp3c1_22750"/>
</dbReference>
<evidence type="ECO:0000259" key="6">
    <source>
        <dbReference type="Pfam" id="PF04811"/>
    </source>
</evidence>
<evidence type="ECO:0000313" key="9">
    <source>
        <dbReference type="EMBL" id="PNR62601.1"/>
    </source>
</evidence>
<dbReference type="STRING" id="3218.A0A2K1L9C2"/>
<dbReference type="InterPro" id="IPR006895">
    <property type="entry name" value="Znf_Sec23_Sec24"/>
</dbReference>
<dbReference type="SUPFAM" id="SSF81811">
    <property type="entry name" value="Helical domain of Sec23/24"/>
    <property type="match status" value="1"/>
</dbReference>
<dbReference type="InterPro" id="IPR036174">
    <property type="entry name" value="Znf_Sec23_Sec24_sf"/>
</dbReference>
<dbReference type="EMBL" id="ABEU02000001">
    <property type="protein sequence ID" value="PNR62601.1"/>
    <property type="molecule type" value="Genomic_DNA"/>
</dbReference>
<dbReference type="InterPro" id="IPR050550">
    <property type="entry name" value="SEC23_SEC24_subfamily"/>
</dbReference>
<evidence type="ECO:0000256" key="3">
    <source>
        <dbReference type="ARBA" id="ARBA00022927"/>
    </source>
</evidence>
<dbReference type="PaxDb" id="3218-PP1S59_293V6.1"/>
<dbReference type="Pfam" id="PF04811">
    <property type="entry name" value="Sec23_trunk"/>
    <property type="match status" value="1"/>
</dbReference>
<evidence type="ECO:0000313" key="10">
    <source>
        <dbReference type="EnsemblPlants" id="Pp3c1_22750V3.1"/>
    </source>
</evidence>
<dbReference type="OrthoDB" id="49016at2759"/>
<evidence type="ECO:0000259" key="8">
    <source>
        <dbReference type="Pfam" id="PF08033"/>
    </source>
</evidence>
<feature type="compositionally biased region" description="Pro residues" evidence="4">
    <location>
        <begin position="307"/>
        <end position="318"/>
    </location>
</feature>
<dbReference type="InterPro" id="IPR029006">
    <property type="entry name" value="ADF-H/Gelsolin-like_dom_sf"/>
</dbReference>
<feature type="compositionally biased region" description="Polar residues" evidence="4">
    <location>
        <begin position="329"/>
        <end position="338"/>
    </location>
</feature>
<organism evidence="9">
    <name type="scientific">Physcomitrium patens</name>
    <name type="common">Spreading-leaved earth moss</name>
    <name type="synonym">Physcomitrella patens</name>
    <dbReference type="NCBI Taxonomy" id="3218"/>
    <lineage>
        <taxon>Eukaryota</taxon>
        <taxon>Viridiplantae</taxon>
        <taxon>Streptophyta</taxon>
        <taxon>Embryophyta</taxon>
        <taxon>Bryophyta</taxon>
        <taxon>Bryophytina</taxon>
        <taxon>Bryopsida</taxon>
        <taxon>Funariidae</taxon>
        <taxon>Funariales</taxon>
        <taxon>Funariaceae</taxon>
        <taxon>Physcomitrium</taxon>
    </lineage>
</organism>
<dbReference type="InterPro" id="IPR012990">
    <property type="entry name" value="Beta-sandwich_Sec23_24"/>
</dbReference>
<feature type="domain" description="Sec23/Sec24 trunk" evidence="6">
    <location>
        <begin position="575"/>
        <end position="810"/>
    </location>
</feature>
<gene>
    <name evidence="10" type="primary">LOC112289074</name>
    <name evidence="9" type="ORF">PHYPA_001025</name>
</gene>
<feature type="domain" description="Sec23/Sec24 beta-sandwich" evidence="8">
    <location>
        <begin position="816"/>
        <end position="900"/>
    </location>
</feature>
<dbReference type="SUPFAM" id="SSF81995">
    <property type="entry name" value="beta-sandwich domain of Sec23/24"/>
    <property type="match status" value="1"/>
</dbReference>
<dbReference type="GeneID" id="112289074"/>
<dbReference type="EnsemblPlants" id="Pp3c1_22750V3.4">
    <property type="protein sequence ID" value="Pp3c1_22750V3.4"/>
    <property type="gene ID" value="Pp3c1_22750"/>
</dbReference>
<evidence type="ECO:0000256" key="4">
    <source>
        <dbReference type="SAM" id="MobiDB-lite"/>
    </source>
</evidence>
<dbReference type="InterPro" id="IPR006896">
    <property type="entry name" value="Sec23/24_trunk_dom"/>
</dbReference>
<feature type="region of interest" description="Disordered" evidence="4">
    <location>
        <begin position="1"/>
        <end position="419"/>
    </location>
</feature>
<dbReference type="Gene3D" id="1.20.120.730">
    <property type="entry name" value="Sec23/Sec24 helical domain"/>
    <property type="match status" value="1"/>
</dbReference>
<dbReference type="GO" id="GO:0006886">
    <property type="term" value="P:intracellular protein transport"/>
    <property type="evidence" value="ECO:0007669"/>
    <property type="project" value="InterPro"/>
</dbReference>
<dbReference type="InterPro" id="IPR006900">
    <property type="entry name" value="Sec23/24_helical_dom"/>
</dbReference>
<protein>
    <recommendedName>
        <fullName evidence="12">COP-II coat subunit</fullName>
    </recommendedName>
</protein>
<feature type="compositionally biased region" description="Low complexity" evidence="4">
    <location>
        <begin position="8"/>
        <end position="49"/>
    </location>
</feature>
<accession>A0A2K1L9C2</accession>
<dbReference type="SUPFAM" id="SSF53300">
    <property type="entry name" value="vWA-like"/>
    <property type="match status" value="1"/>
</dbReference>
<feature type="compositionally biased region" description="Low complexity" evidence="4">
    <location>
        <begin position="196"/>
        <end position="208"/>
    </location>
</feature>
<dbReference type="Gramene" id="Pp3c1_22750V3.3">
    <property type="protein sequence ID" value="Pp3c1_22750V3.3"/>
    <property type="gene ID" value="Pp3c1_22750"/>
</dbReference>
<keyword evidence="11" id="KW-1185">Reference proteome</keyword>
<dbReference type="InterPro" id="IPR036175">
    <property type="entry name" value="Sec23/24_helical_dom_sf"/>
</dbReference>
<keyword evidence="3" id="KW-0653">Protein transport</keyword>
<evidence type="ECO:0008006" key="12">
    <source>
        <dbReference type="Google" id="ProtNLM"/>
    </source>
</evidence>
<dbReference type="Gramene" id="Pp3c1_22750V3.2">
    <property type="protein sequence ID" value="Pp3c1_22750V3.2"/>
    <property type="gene ID" value="Pp3c1_22750"/>
</dbReference>
<dbReference type="Gene3D" id="2.30.30.380">
    <property type="entry name" value="Zn-finger domain of Sec23/24"/>
    <property type="match status" value="1"/>
</dbReference>
<feature type="compositionally biased region" description="Low complexity" evidence="4">
    <location>
        <begin position="216"/>
        <end position="229"/>
    </location>
</feature>
<dbReference type="Gene3D" id="2.60.40.1670">
    <property type="entry name" value="beta-sandwich domain of Sec23/24"/>
    <property type="match status" value="1"/>
</dbReference>
<feature type="domain" description="Zinc finger Sec23/Sec24-type" evidence="5">
    <location>
        <begin position="498"/>
        <end position="538"/>
    </location>
</feature>
<dbReference type="InterPro" id="IPR036465">
    <property type="entry name" value="vWFA_dom_sf"/>
</dbReference>
<dbReference type="Gene3D" id="3.40.20.10">
    <property type="entry name" value="Severin"/>
    <property type="match status" value="1"/>
</dbReference>
<evidence type="ECO:0000259" key="5">
    <source>
        <dbReference type="Pfam" id="PF04810"/>
    </source>
</evidence>
<dbReference type="Proteomes" id="UP000006727">
    <property type="component" value="Chromosome 1"/>
</dbReference>
<dbReference type="EnsemblPlants" id="Pp3c1_22750V3.3">
    <property type="protein sequence ID" value="Pp3c1_22750V3.3"/>
    <property type="gene ID" value="Pp3c1_22750"/>
</dbReference>
<evidence type="ECO:0000256" key="2">
    <source>
        <dbReference type="ARBA" id="ARBA00022448"/>
    </source>
</evidence>
<dbReference type="SUPFAM" id="SSF82754">
    <property type="entry name" value="C-terminal, gelsolin-like domain of Sec23/24"/>
    <property type="match status" value="1"/>
</dbReference>
<dbReference type="Gramene" id="Pp3c1_22750V3.4">
    <property type="protein sequence ID" value="Pp3c1_22750V3.4"/>
    <property type="gene ID" value="Pp3c1_22750"/>
</dbReference>
<dbReference type="PANTHER" id="PTHR13803:SF4">
    <property type="entry name" value="SECRETORY 24CD, ISOFORM C"/>
    <property type="match status" value="1"/>
</dbReference>
<feature type="compositionally biased region" description="Pro residues" evidence="4">
    <location>
        <begin position="69"/>
        <end position="83"/>
    </location>
</feature>
<dbReference type="Gramene" id="Pp3c1_22750V3.1">
    <property type="protein sequence ID" value="Pp3c1_22750V3.1"/>
    <property type="gene ID" value="Pp3c1_22750"/>
</dbReference>
<dbReference type="EnsemblPlants" id="Pp3c1_22750V3.5">
    <property type="protein sequence ID" value="Pp3c1_22750V3.5"/>
    <property type="gene ID" value="Pp3c1_22750"/>
</dbReference>